<dbReference type="OrthoDB" id="3276947at2"/>
<dbReference type="EMBL" id="BAHC01000009">
    <property type="protein sequence ID" value="GAB88198.1"/>
    <property type="molecule type" value="Genomic_DNA"/>
</dbReference>
<organism evidence="1 2">
    <name type="scientific">Gordonia rhizosphera NBRC 16068</name>
    <dbReference type="NCBI Taxonomy" id="1108045"/>
    <lineage>
        <taxon>Bacteria</taxon>
        <taxon>Bacillati</taxon>
        <taxon>Actinomycetota</taxon>
        <taxon>Actinomycetes</taxon>
        <taxon>Mycobacteriales</taxon>
        <taxon>Gordoniaceae</taxon>
        <taxon>Gordonia</taxon>
    </lineage>
</organism>
<reference evidence="1 2" key="1">
    <citation type="submission" date="2012-08" db="EMBL/GenBank/DDBJ databases">
        <title>Whole genome shotgun sequence of Gordonia rhizosphera NBRC 16068.</title>
        <authorList>
            <person name="Takarada H."/>
            <person name="Isaki S."/>
            <person name="Hosoyama A."/>
            <person name="Tsuchikane K."/>
            <person name="Katsumata H."/>
            <person name="Baba S."/>
            <person name="Ohji S."/>
            <person name="Yamazaki S."/>
            <person name="Fujita N."/>
        </authorList>
    </citation>
    <scope>NUCLEOTIDE SEQUENCE [LARGE SCALE GENOMIC DNA]</scope>
    <source>
        <strain evidence="1 2">NBRC 16068</strain>
    </source>
</reference>
<keyword evidence="2" id="KW-1185">Reference proteome</keyword>
<dbReference type="InterPro" id="IPR011047">
    <property type="entry name" value="Quinoprotein_ADH-like_sf"/>
</dbReference>
<name>K6UXS7_9ACTN</name>
<dbReference type="AlphaFoldDB" id="K6UXS7"/>
<dbReference type="STRING" id="1108045.GORHZ_009_00130"/>
<gene>
    <name evidence="1" type="ORF">GORHZ_009_00130</name>
</gene>
<evidence type="ECO:0000313" key="1">
    <source>
        <dbReference type="EMBL" id="GAB88198.1"/>
    </source>
</evidence>
<comment type="caution">
    <text evidence="1">The sequence shown here is derived from an EMBL/GenBank/DDBJ whole genome shotgun (WGS) entry which is preliminary data.</text>
</comment>
<evidence type="ECO:0000313" key="2">
    <source>
        <dbReference type="Proteomes" id="UP000008363"/>
    </source>
</evidence>
<dbReference type="eggNOG" id="COG2103">
    <property type="taxonomic scope" value="Bacteria"/>
</dbReference>
<dbReference type="Proteomes" id="UP000008363">
    <property type="component" value="Unassembled WGS sequence"/>
</dbReference>
<protein>
    <submittedName>
        <fullName evidence="1">Uncharacterized protein</fullName>
    </submittedName>
</protein>
<proteinExistence type="predicted"/>
<dbReference type="RefSeq" id="WP_006329301.1">
    <property type="nucleotide sequence ID" value="NZ_BAHC01000009.1"/>
</dbReference>
<dbReference type="SUPFAM" id="SSF50998">
    <property type="entry name" value="Quinoprotein alcohol dehydrogenase-like"/>
    <property type="match status" value="1"/>
</dbReference>
<sequence length="146" mass="15719">MPAPTSKSLTYADGQILAENNYGYSGPQATIGGRSTVPGLAAISFDRSTEKCRVKWVNNTVSSPSAIPRLSLANGLVYTASKPRRTNGADEWYLTALNWRTGRTVYELKYGNGPLLNNNFAGFNLTPDGAAYMGVLSGVVRIDDTH</sequence>
<accession>K6UXS7</accession>